<dbReference type="Gene3D" id="3.30.460.10">
    <property type="entry name" value="Beta Polymerase, domain 2"/>
    <property type="match status" value="1"/>
</dbReference>
<dbReference type="Pfam" id="PF18765">
    <property type="entry name" value="Polbeta"/>
    <property type="match status" value="1"/>
</dbReference>
<evidence type="ECO:0000313" key="9">
    <source>
        <dbReference type="EMBL" id="SDC83331.1"/>
    </source>
</evidence>
<dbReference type="PANTHER" id="PTHR33571:SF12">
    <property type="entry name" value="BSL3053 PROTEIN"/>
    <property type="match status" value="1"/>
</dbReference>
<dbReference type="GO" id="GO:0005524">
    <property type="term" value="F:ATP binding"/>
    <property type="evidence" value="ECO:0007669"/>
    <property type="project" value="UniProtKB-KW"/>
</dbReference>
<dbReference type="InterPro" id="IPR052038">
    <property type="entry name" value="Type-VII_TA_antitoxin"/>
</dbReference>
<comment type="cofactor">
    <cofactor evidence="1">
        <name>Mg(2+)</name>
        <dbReference type="ChEBI" id="CHEBI:18420"/>
    </cofactor>
</comment>
<protein>
    <recommendedName>
        <fullName evidence="8">Polymerase beta nucleotidyltransferase domain-containing protein</fullName>
    </recommendedName>
</protein>
<dbReference type="InterPro" id="IPR043519">
    <property type="entry name" value="NT_sf"/>
</dbReference>
<keyword evidence="4" id="KW-0479">Metal-binding</keyword>
<evidence type="ECO:0000256" key="3">
    <source>
        <dbReference type="ARBA" id="ARBA00022695"/>
    </source>
</evidence>
<evidence type="ECO:0000259" key="8">
    <source>
        <dbReference type="Pfam" id="PF18765"/>
    </source>
</evidence>
<keyword evidence="6" id="KW-0067">ATP-binding</keyword>
<dbReference type="GO" id="GO:0016779">
    <property type="term" value="F:nucleotidyltransferase activity"/>
    <property type="evidence" value="ECO:0007669"/>
    <property type="project" value="UniProtKB-KW"/>
</dbReference>
<dbReference type="RefSeq" id="WP_240507745.1">
    <property type="nucleotide sequence ID" value="NZ_FNAC01000007.1"/>
</dbReference>
<feature type="domain" description="Polymerase beta nucleotidyltransferase" evidence="8">
    <location>
        <begin position="35"/>
        <end position="123"/>
    </location>
</feature>
<keyword evidence="5" id="KW-0547">Nucleotide-binding</keyword>
<gene>
    <name evidence="9" type="ORF">SAMN04488104_100738</name>
</gene>
<name>A0A1G6PTN3_9BACT</name>
<dbReference type="AlphaFoldDB" id="A0A1G6PTN3"/>
<dbReference type="PANTHER" id="PTHR33571">
    <property type="entry name" value="SSL8005 PROTEIN"/>
    <property type="match status" value="1"/>
</dbReference>
<evidence type="ECO:0000256" key="6">
    <source>
        <dbReference type="ARBA" id="ARBA00022840"/>
    </source>
</evidence>
<dbReference type="Proteomes" id="UP000199060">
    <property type="component" value="Unassembled WGS sequence"/>
</dbReference>
<keyword evidence="7" id="KW-0460">Magnesium</keyword>
<evidence type="ECO:0000313" key="10">
    <source>
        <dbReference type="Proteomes" id="UP000199060"/>
    </source>
</evidence>
<keyword evidence="10" id="KW-1185">Reference proteome</keyword>
<evidence type="ECO:0000256" key="4">
    <source>
        <dbReference type="ARBA" id="ARBA00022723"/>
    </source>
</evidence>
<evidence type="ECO:0000256" key="1">
    <source>
        <dbReference type="ARBA" id="ARBA00001946"/>
    </source>
</evidence>
<sequence>MSSGKKDIENQVKEPELASYQLVNGLGIINAALPKIRLICKKYHVHNLYLFGSALKGPFTNSSDIDFLVKFRSIPLEEYFENYINFKLELENVLGRKVDLLEKQTLHNPYLIQSIDESNLKVYGK</sequence>
<dbReference type="InterPro" id="IPR041633">
    <property type="entry name" value="Polbeta"/>
</dbReference>
<keyword evidence="3" id="KW-0548">Nucleotidyltransferase</keyword>
<reference evidence="10" key="1">
    <citation type="submission" date="2016-10" db="EMBL/GenBank/DDBJ databases">
        <authorList>
            <person name="Varghese N."/>
            <person name="Submissions S."/>
        </authorList>
    </citation>
    <scope>NUCLEOTIDE SEQUENCE [LARGE SCALE GENOMIC DNA]</scope>
    <source>
        <strain evidence="10">DSM 23095</strain>
    </source>
</reference>
<dbReference type="SUPFAM" id="SSF81301">
    <property type="entry name" value="Nucleotidyltransferase"/>
    <property type="match status" value="1"/>
</dbReference>
<dbReference type="STRING" id="686796.SAMN04488104_100738"/>
<dbReference type="CDD" id="cd05403">
    <property type="entry name" value="NT_KNTase_like"/>
    <property type="match status" value="1"/>
</dbReference>
<organism evidence="9 10">
    <name type="scientific">Algoriphagus faecimaris</name>
    <dbReference type="NCBI Taxonomy" id="686796"/>
    <lineage>
        <taxon>Bacteria</taxon>
        <taxon>Pseudomonadati</taxon>
        <taxon>Bacteroidota</taxon>
        <taxon>Cytophagia</taxon>
        <taxon>Cytophagales</taxon>
        <taxon>Cyclobacteriaceae</taxon>
        <taxon>Algoriphagus</taxon>
    </lineage>
</organism>
<accession>A0A1G6PTN3</accession>
<keyword evidence="2" id="KW-0808">Transferase</keyword>
<dbReference type="EMBL" id="FNAC01000007">
    <property type="protein sequence ID" value="SDC83331.1"/>
    <property type="molecule type" value="Genomic_DNA"/>
</dbReference>
<dbReference type="GO" id="GO:0046872">
    <property type="term" value="F:metal ion binding"/>
    <property type="evidence" value="ECO:0007669"/>
    <property type="project" value="UniProtKB-KW"/>
</dbReference>
<evidence type="ECO:0000256" key="7">
    <source>
        <dbReference type="ARBA" id="ARBA00022842"/>
    </source>
</evidence>
<evidence type="ECO:0000256" key="2">
    <source>
        <dbReference type="ARBA" id="ARBA00022679"/>
    </source>
</evidence>
<proteinExistence type="predicted"/>
<evidence type="ECO:0000256" key="5">
    <source>
        <dbReference type="ARBA" id="ARBA00022741"/>
    </source>
</evidence>